<dbReference type="EMBL" id="KX965989">
    <property type="protein sequence ID" value="APC46472.1"/>
    <property type="molecule type" value="Genomic_DNA"/>
</dbReference>
<evidence type="ECO:0000313" key="3">
    <source>
        <dbReference type="Proteomes" id="UP000224836"/>
    </source>
</evidence>
<dbReference type="Proteomes" id="UP000224836">
    <property type="component" value="Segment"/>
</dbReference>
<proteinExistence type="predicted"/>
<organism evidence="2 3">
    <name type="scientific">Aeribacillus phage AP45</name>
    <dbReference type="NCBI Taxonomy" id="1913112"/>
    <lineage>
        <taxon>Viruses</taxon>
        <taxon>Duplodnaviria</taxon>
        <taxon>Heunggongvirae</taxon>
        <taxon>Uroviricota</taxon>
        <taxon>Caudoviricetes</taxon>
        <taxon>Kamchatkavirus</taxon>
        <taxon>Kamchatkavirus AP45</taxon>
    </lineage>
</organism>
<sequence length="110" mass="12857">MGKSLRKIKRGRETIAFPASKNGKVADQVMQAWNKGFSAGAKQQMKQDTEIMMEWLGRLEEIEGIGPKMAWRIREHYLEFMREKRDRNELQNVSSRKKDSVGNERFLPSQ</sequence>
<accession>A0A1L2K2L4</accession>
<dbReference type="KEGG" id="vg:55601627"/>
<name>A0A1L2K2L4_9CAUD</name>
<evidence type="ECO:0000256" key="1">
    <source>
        <dbReference type="SAM" id="MobiDB-lite"/>
    </source>
</evidence>
<feature type="region of interest" description="Disordered" evidence="1">
    <location>
        <begin position="87"/>
        <end position="110"/>
    </location>
</feature>
<keyword evidence="3" id="KW-1185">Reference proteome</keyword>
<reference evidence="3" key="1">
    <citation type="submission" date="2016-10" db="EMBL/GenBank/DDBJ databases">
        <authorList>
            <person name="de Groot N.N."/>
        </authorList>
    </citation>
    <scope>NUCLEOTIDE SEQUENCE [LARGE SCALE GENOMIC DNA]</scope>
</reference>
<dbReference type="GeneID" id="55601627"/>
<protein>
    <submittedName>
        <fullName evidence="2">RecA/RadA recombinase</fullName>
    </submittedName>
</protein>
<evidence type="ECO:0000313" key="2">
    <source>
        <dbReference type="EMBL" id="APC46472.1"/>
    </source>
</evidence>
<dbReference type="RefSeq" id="YP_009831936.1">
    <property type="nucleotide sequence ID" value="NC_048651.1"/>
</dbReference>